<accession>V4ALD5</accession>
<organism evidence="2 3">
    <name type="scientific">Lottia gigantea</name>
    <name type="common">Giant owl limpet</name>
    <dbReference type="NCBI Taxonomy" id="225164"/>
    <lineage>
        <taxon>Eukaryota</taxon>
        <taxon>Metazoa</taxon>
        <taxon>Spiralia</taxon>
        <taxon>Lophotrochozoa</taxon>
        <taxon>Mollusca</taxon>
        <taxon>Gastropoda</taxon>
        <taxon>Patellogastropoda</taxon>
        <taxon>Lottioidea</taxon>
        <taxon>Lottiidae</taxon>
        <taxon>Lottia</taxon>
    </lineage>
</organism>
<keyword evidence="3" id="KW-1185">Reference proteome</keyword>
<name>V4ALD5_LOTGI</name>
<protein>
    <submittedName>
        <fullName evidence="2">Uncharacterized protein</fullName>
    </submittedName>
</protein>
<reference evidence="2 3" key="1">
    <citation type="journal article" date="2013" name="Nature">
        <title>Insights into bilaterian evolution from three spiralian genomes.</title>
        <authorList>
            <person name="Simakov O."/>
            <person name="Marletaz F."/>
            <person name="Cho S.J."/>
            <person name="Edsinger-Gonzales E."/>
            <person name="Havlak P."/>
            <person name="Hellsten U."/>
            <person name="Kuo D.H."/>
            <person name="Larsson T."/>
            <person name="Lv J."/>
            <person name="Arendt D."/>
            <person name="Savage R."/>
            <person name="Osoegawa K."/>
            <person name="de Jong P."/>
            <person name="Grimwood J."/>
            <person name="Chapman J.A."/>
            <person name="Shapiro H."/>
            <person name="Aerts A."/>
            <person name="Otillar R.P."/>
            <person name="Terry A.Y."/>
            <person name="Boore J.L."/>
            <person name="Grigoriev I.V."/>
            <person name="Lindberg D.R."/>
            <person name="Seaver E.C."/>
            <person name="Weisblat D.A."/>
            <person name="Putnam N.H."/>
            <person name="Rokhsar D.S."/>
        </authorList>
    </citation>
    <scope>NUCLEOTIDE SEQUENCE [LARGE SCALE GENOMIC DNA]</scope>
</reference>
<dbReference type="AlphaFoldDB" id="V4ALD5"/>
<evidence type="ECO:0000256" key="1">
    <source>
        <dbReference type="SAM" id="Phobius"/>
    </source>
</evidence>
<keyword evidence="1" id="KW-0812">Transmembrane</keyword>
<dbReference type="CTD" id="20243189"/>
<feature type="transmembrane region" description="Helical" evidence="1">
    <location>
        <begin position="12"/>
        <end position="33"/>
    </location>
</feature>
<keyword evidence="1" id="KW-1133">Transmembrane helix</keyword>
<evidence type="ECO:0000313" key="3">
    <source>
        <dbReference type="Proteomes" id="UP000030746"/>
    </source>
</evidence>
<gene>
    <name evidence="2" type="ORF">LOTGIDRAFT_175446</name>
</gene>
<dbReference type="EMBL" id="KB201813">
    <property type="protein sequence ID" value="ESO94391.1"/>
    <property type="molecule type" value="Genomic_DNA"/>
</dbReference>
<dbReference type="Proteomes" id="UP000030746">
    <property type="component" value="Unassembled WGS sequence"/>
</dbReference>
<proteinExistence type="predicted"/>
<keyword evidence="1" id="KW-0472">Membrane</keyword>
<evidence type="ECO:0000313" key="2">
    <source>
        <dbReference type="EMBL" id="ESO94391.1"/>
    </source>
</evidence>
<dbReference type="HOGENOM" id="CLU_1505139_0_0_1"/>
<dbReference type="KEGG" id="lgi:LOTGIDRAFT_175446"/>
<dbReference type="RefSeq" id="XP_009054911.1">
    <property type="nucleotide sequence ID" value="XM_009056663.1"/>
</dbReference>
<sequence length="179" mass="20199">MVDKNGDEIIAYVVLGGILAALVVFVSFGVYYYQRYGNGSSEINTNIEMLNLGDNEAPKNYSKEDNSSTNFSHGFPIFYMTGKNSVGKRINYTARTTGNFYLEVLYIHLGPKSCEKVKFYSEKKPTFGLSCTDFGMTMFYKDIGHVGRKFSLEIDGLKLEESEVIYFKLSGHYIIDTIS</sequence>
<dbReference type="GeneID" id="20243189"/>